<proteinExistence type="predicted"/>
<evidence type="ECO:0000313" key="2">
    <source>
        <dbReference type="EMBL" id="CAF2082689.1"/>
    </source>
</evidence>
<feature type="region of interest" description="Disordered" evidence="1">
    <location>
        <begin position="17"/>
        <end position="47"/>
    </location>
</feature>
<sequence>MSLYHCEISKLDLPSSWQKEKNPNQRWTRTVSVQLTSPPSSPSKEGAKVTVDSIGAHRISSVFSHLRHQKKDRNPPLTNESLGTDGVSSDLSRLPPQKKDRNPSQSTTLLVITASPPSVLVFSDVRRLYQSSRRLLFLWAMC</sequence>
<name>A0A816SLY8_BRANA</name>
<feature type="compositionally biased region" description="Polar residues" evidence="1">
    <location>
        <begin position="24"/>
        <end position="38"/>
    </location>
</feature>
<gene>
    <name evidence="2" type="ORF">DARMORV10_A06P08490.1</name>
</gene>
<accession>A0A816SLY8</accession>
<dbReference type="AlphaFoldDB" id="A0A816SLY8"/>
<feature type="region of interest" description="Disordered" evidence="1">
    <location>
        <begin position="64"/>
        <end position="108"/>
    </location>
</feature>
<feature type="compositionally biased region" description="Polar residues" evidence="1">
    <location>
        <begin position="76"/>
        <end position="91"/>
    </location>
</feature>
<dbReference type="EMBL" id="HG994360">
    <property type="protein sequence ID" value="CAF2082689.1"/>
    <property type="molecule type" value="Genomic_DNA"/>
</dbReference>
<organism evidence="2">
    <name type="scientific">Brassica napus</name>
    <name type="common">Rape</name>
    <dbReference type="NCBI Taxonomy" id="3708"/>
    <lineage>
        <taxon>Eukaryota</taxon>
        <taxon>Viridiplantae</taxon>
        <taxon>Streptophyta</taxon>
        <taxon>Embryophyta</taxon>
        <taxon>Tracheophyta</taxon>
        <taxon>Spermatophyta</taxon>
        <taxon>Magnoliopsida</taxon>
        <taxon>eudicotyledons</taxon>
        <taxon>Gunneridae</taxon>
        <taxon>Pentapetalae</taxon>
        <taxon>rosids</taxon>
        <taxon>malvids</taxon>
        <taxon>Brassicales</taxon>
        <taxon>Brassicaceae</taxon>
        <taxon>Brassiceae</taxon>
        <taxon>Brassica</taxon>
    </lineage>
</organism>
<dbReference type="Proteomes" id="UP001295469">
    <property type="component" value="Chromosome A06"/>
</dbReference>
<reference evidence="2" key="1">
    <citation type="submission" date="2021-01" db="EMBL/GenBank/DDBJ databases">
        <authorList>
            <consortium name="Genoscope - CEA"/>
            <person name="William W."/>
        </authorList>
    </citation>
    <scope>NUCLEOTIDE SEQUENCE</scope>
</reference>
<evidence type="ECO:0000256" key="1">
    <source>
        <dbReference type="SAM" id="MobiDB-lite"/>
    </source>
</evidence>
<protein>
    <submittedName>
        <fullName evidence="2">(rape) hypothetical protein</fullName>
    </submittedName>
</protein>